<dbReference type="InterPro" id="IPR025519">
    <property type="entry name" value="DUF4407"/>
</dbReference>
<feature type="transmembrane region" description="Helical" evidence="1">
    <location>
        <begin position="180"/>
        <end position="199"/>
    </location>
</feature>
<proteinExistence type="predicted"/>
<feature type="transmembrane region" description="Helical" evidence="1">
    <location>
        <begin position="145"/>
        <end position="168"/>
    </location>
</feature>
<feature type="transmembrane region" description="Helical" evidence="1">
    <location>
        <begin position="338"/>
        <end position="359"/>
    </location>
</feature>
<protein>
    <submittedName>
        <fullName evidence="2">Uncharacterized protein</fullName>
    </submittedName>
</protein>
<feature type="transmembrane region" description="Helical" evidence="1">
    <location>
        <begin position="29"/>
        <end position="51"/>
    </location>
</feature>
<dbReference type="EMBL" id="CP000108">
    <property type="protein sequence ID" value="ABB29130.1"/>
    <property type="molecule type" value="Genomic_DNA"/>
</dbReference>
<evidence type="ECO:0000313" key="2">
    <source>
        <dbReference type="EMBL" id="ABB29130.1"/>
    </source>
</evidence>
<feature type="transmembrane region" description="Helical" evidence="1">
    <location>
        <begin position="115"/>
        <end position="133"/>
    </location>
</feature>
<gene>
    <name evidence="2" type="ordered locus">Cag_1880</name>
</gene>
<dbReference type="KEGG" id="cch:Cag_1880"/>
<dbReference type="STRING" id="340177.Cag_1880"/>
<keyword evidence="1" id="KW-0812">Transmembrane</keyword>
<feature type="transmembrane region" description="Helical" evidence="1">
    <location>
        <begin position="84"/>
        <end position="103"/>
    </location>
</feature>
<organism evidence="2">
    <name type="scientific">Chlorobium chlorochromatii (strain CaD3)</name>
    <dbReference type="NCBI Taxonomy" id="340177"/>
    <lineage>
        <taxon>Bacteria</taxon>
        <taxon>Pseudomonadati</taxon>
        <taxon>Chlorobiota</taxon>
        <taxon>Chlorobiia</taxon>
        <taxon>Chlorobiales</taxon>
        <taxon>Chlorobiaceae</taxon>
        <taxon>Chlorobium/Pelodictyon group</taxon>
        <taxon>Chlorobium</taxon>
    </lineage>
</organism>
<name>Q3APE5_CHLCH</name>
<sequence>MELSYEWLLTSITTFFTEQFYLLPEEYQVGLNIFFLIVAFLAASGLLLIALKKLWSFIRTVLTQRKVESGYRLQFPGSYSWGNALMRLPLVLIGTDIFCFAQLSQKGKLLRYIKSASVLIPTLWSVFGLVVFMASTGRAYQTHELYLAALPVLLVGGTIFFLDLSIISAGGTIKAKSIRFFLAMVTGYIFSSVPLNYYFNADISSYMLKHDDQIAAVESSYGKRIAAIEQSGWYQQYYSLLRQEEALRQDLMDERKGIEGAGLSGKPNALNPTLNVHYNAIESELQQLQQTRADYVRQYQPKLDELQQLITLKSKKVVEIAKNNEGSHIKRHHALWEYALSSTSTALFFLAAMILFWAIDSLSILCSYIDESEYNFLCQERNEEMREFFGSRTVRQRFNPVQTSELR</sequence>
<dbReference type="AlphaFoldDB" id="Q3APE5"/>
<dbReference type="HOGENOM" id="CLU_675588_0_0_10"/>
<evidence type="ECO:0000256" key="1">
    <source>
        <dbReference type="SAM" id="Phobius"/>
    </source>
</evidence>
<reference evidence="2" key="1">
    <citation type="submission" date="2005-08" db="EMBL/GenBank/DDBJ databases">
        <title>Complete sequence of Chlorobium chlorochromatii CaD3.</title>
        <authorList>
            <person name="Copeland A."/>
            <person name="Lucas S."/>
            <person name="Lapidus A."/>
            <person name="Barry K."/>
            <person name="Detter J.C."/>
            <person name="Glavina T."/>
            <person name="Hammon N."/>
            <person name="Israni S."/>
            <person name="Pitluck S."/>
            <person name="Bryant D."/>
            <person name="Schmutz J."/>
            <person name="Larimer F."/>
            <person name="Land M."/>
            <person name="Kyrpides N."/>
            <person name="Ivanova N."/>
            <person name="Richardson P."/>
        </authorList>
    </citation>
    <scope>NUCLEOTIDE SEQUENCE [LARGE SCALE GENOMIC DNA]</scope>
    <source>
        <strain evidence="2">CaD3</strain>
    </source>
</reference>
<dbReference type="Pfam" id="PF14362">
    <property type="entry name" value="DUF4407"/>
    <property type="match status" value="1"/>
</dbReference>
<accession>Q3APE5</accession>
<keyword evidence="1" id="KW-0472">Membrane</keyword>
<keyword evidence="1" id="KW-1133">Transmembrane helix</keyword>